<reference evidence="1" key="1">
    <citation type="submission" date="2021-02" db="EMBL/GenBank/DDBJ databases">
        <authorList>
            <person name="Dougan E. K."/>
            <person name="Rhodes N."/>
            <person name="Thang M."/>
            <person name="Chan C."/>
        </authorList>
    </citation>
    <scope>NUCLEOTIDE SEQUENCE</scope>
</reference>
<evidence type="ECO:0000313" key="1">
    <source>
        <dbReference type="EMBL" id="CAE7597368.1"/>
    </source>
</evidence>
<dbReference type="AlphaFoldDB" id="A0A812V292"/>
<name>A0A812V292_SYMPI</name>
<dbReference type="Proteomes" id="UP000649617">
    <property type="component" value="Unassembled WGS sequence"/>
</dbReference>
<keyword evidence="2" id="KW-1185">Reference proteome</keyword>
<comment type="caution">
    <text evidence="1">The sequence shown here is derived from an EMBL/GenBank/DDBJ whole genome shotgun (WGS) entry which is preliminary data.</text>
</comment>
<evidence type="ECO:0000313" key="2">
    <source>
        <dbReference type="Proteomes" id="UP000649617"/>
    </source>
</evidence>
<proteinExistence type="predicted"/>
<protein>
    <submittedName>
        <fullName evidence="1">Uncharacterized protein</fullName>
    </submittedName>
</protein>
<organism evidence="1 2">
    <name type="scientific">Symbiodinium pilosum</name>
    <name type="common">Dinoflagellate</name>
    <dbReference type="NCBI Taxonomy" id="2952"/>
    <lineage>
        <taxon>Eukaryota</taxon>
        <taxon>Sar</taxon>
        <taxon>Alveolata</taxon>
        <taxon>Dinophyceae</taxon>
        <taxon>Suessiales</taxon>
        <taxon>Symbiodiniaceae</taxon>
        <taxon>Symbiodinium</taxon>
    </lineage>
</organism>
<accession>A0A812V292</accession>
<gene>
    <name evidence="1" type="ORF">SPIL2461_LOCUS15874</name>
</gene>
<dbReference type="OrthoDB" id="414483at2759"/>
<dbReference type="EMBL" id="CAJNIZ010040001">
    <property type="protein sequence ID" value="CAE7597368.1"/>
    <property type="molecule type" value="Genomic_DNA"/>
</dbReference>
<sequence length="129" mass="14190">MSLISLEQLQVGTQVTCNETEDDADWENATRLYLVLELIQLLGRPAVMAVAVGNEMELLQFKSAKIVPPECIQRIWKGGYFYDKMVTRAADLDAIEGFGTVPLTSVFGGYIMAGNPFVETPGGRFVTVI</sequence>